<reference evidence="1 2" key="1">
    <citation type="submission" date="2021-06" db="EMBL/GenBank/DDBJ databases">
        <authorList>
            <person name="Kallberg Y."/>
            <person name="Tangrot J."/>
            <person name="Rosling A."/>
        </authorList>
    </citation>
    <scope>NUCLEOTIDE SEQUENCE [LARGE SCALE GENOMIC DNA]</scope>
    <source>
        <strain evidence="1 2">120-4 pot B 10/14</strain>
    </source>
</reference>
<name>A0ABM8W3Z2_GIGMA</name>
<keyword evidence="2" id="KW-1185">Reference proteome</keyword>
<protein>
    <submittedName>
        <fullName evidence="1">15174_t:CDS:1</fullName>
    </submittedName>
</protein>
<dbReference type="EMBL" id="CAJVQB010001056">
    <property type="protein sequence ID" value="CAG8518974.1"/>
    <property type="molecule type" value="Genomic_DNA"/>
</dbReference>
<evidence type="ECO:0000313" key="2">
    <source>
        <dbReference type="Proteomes" id="UP000789901"/>
    </source>
</evidence>
<dbReference type="Proteomes" id="UP000789901">
    <property type="component" value="Unassembled WGS sequence"/>
</dbReference>
<sequence>MRDIKPSDTLEIRVFSLKDRMNWFEMPYVKANNVILGIS</sequence>
<organism evidence="1 2">
    <name type="scientific">Gigaspora margarita</name>
    <dbReference type="NCBI Taxonomy" id="4874"/>
    <lineage>
        <taxon>Eukaryota</taxon>
        <taxon>Fungi</taxon>
        <taxon>Fungi incertae sedis</taxon>
        <taxon>Mucoromycota</taxon>
        <taxon>Glomeromycotina</taxon>
        <taxon>Glomeromycetes</taxon>
        <taxon>Diversisporales</taxon>
        <taxon>Gigasporaceae</taxon>
        <taxon>Gigaspora</taxon>
    </lineage>
</organism>
<gene>
    <name evidence="1" type="ORF">GMARGA_LOCUS3056</name>
</gene>
<proteinExistence type="predicted"/>
<accession>A0ABM8W3Z2</accession>
<evidence type="ECO:0000313" key="1">
    <source>
        <dbReference type="EMBL" id="CAG8518974.1"/>
    </source>
</evidence>
<comment type="caution">
    <text evidence="1">The sequence shown here is derived from an EMBL/GenBank/DDBJ whole genome shotgun (WGS) entry which is preliminary data.</text>
</comment>